<dbReference type="InterPro" id="IPR011006">
    <property type="entry name" value="CheY-like_superfamily"/>
</dbReference>
<dbReference type="Gene3D" id="3.40.50.2300">
    <property type="match status" value="1"/>
</dbReference>
<evidence type="ECO:0000313" key="9">
    <source>
        <dbReference type="Proteomes" id="UP001056855"/>
    </source>
</evidence>
<dbReference type="SMART" id="SM00448">
    <property type="entry name" value="REC"/>
    <property type="match status" value="1"/>
</dbReference>
<evidence type="ECO:0000256" key="1">
    <source>
        <dbReference type="ARBA" id="ARBA00022553"/>
    </source>
</evidence>
<evidence type="ECO:0000259" key="7">
    <source>
        <dbReference type="PROSITE" id="PS50110"/>
    </source>
</evidence>
<dbReference type="GO" id="GO:0006355">
    <property type="term" value="P:regulation of DNA-templated transcription"/>
    <property type="evidence" value="ECO:0007669"/>
    <property type="project" value="TreeGrafter"/>
</dbReference>
<keyword evidence="1 6" id="KW-0597">Phosphoprotein</keyword>
<evidence type="ECO:0000313" key="8">
    <source>
        <dbReference type="EMBL" id="UTF55910.1"/>
    </source>
</evidence>
<keyword evidence="3" id="KW-0805">Transcription regulation</keyword>
<evidence type="ECO:0000256" key="5">
    <source>
        <dbReference type="ARBA" id="ARBA00023163"/>
    </source>
</evidence>
<keyword evidence="5" id="KW-0804">Transcription</keyword>
<keyword evidence="4" id="KW-0238">DNA-binding</keyword>
<dbReference type="AlphaFoldDB" id="A0A9E7NF82"/>
<feature type="domain" description="Response regulatory" evidence="7">
    <location>
        <begin position="8"/>
        <end position="117"/>
    </location>
</feature>
<geneLocation type="plasmid" evidence="8 9">
    <name>unnamed2</name>
</geneLocation>
<dbReference type="EMBL" id="CP100357">
    <property type="protein sequence ID" value="UTF55910.1"/>
    <property type="molecule type" value="Genomic_DNA"/>
</dbReference>
<organism evidence="8 9">
    <name type="scientific">Natronosalvus rutilus</name>
    <dbReference type="NCBI Taxonomy" id="2953753"/>
    <lineage>
        <taxon>Archaea</taxon>
        <taxon>Methanobacteriati</taxon>
        <taxon>Methanobacteriota</taxon>
        <taxon>Stenosarchaea group</taxon>
        <taxon>Halobacteria</taxon>
        <taxon>Halobacteriales</taxon>
        <taxon>Natrialbaceae</taxon>
        <taxon>Natronosalvus</taxon>
    </lineage>
</organism>
<gene>
    <name evidence="8" type="ORF">NGM29_20115</name>
</gene>
<dbReference type="RefSeq" id="WP_254161413.1">
    <property type="nucleotide sequence ID" value="NZ_CP100357.1"/>
</dbReference>
<proteinExistence type="predicted"/>
<sequence length="206" mass="23018">MNSDNSPVVLIVEDEPDVAETYKRWLRSEYDVRVAASGSEALDQLDGTVDVVLLDRMMPEMSGSEVLEEIRNQGIDCRVAMVTAVDPDFDIIEMGFDEYVTKPPDRDELEATVERLLERASLDDALQEYYSLVARRSALQAEKSTGELASNDEYDELINKIDTMRETVDASLGDMASNTDFVGAVREIMGDEELSTGDTETKENQE</sequence>
<dbReference type="Pfam" id="PF00072">
    <property type="entry name" value="Response_reg"/>
    <property type="match status" value="1"/>
</dbReference>
<accession>A0A9E7NF82</accession>
<dbReference type="GeneID" id="73292403"/>
<dbReference type="GO" id="GO:0005829">
    <property type="term" value="C:cytosol"/>
    <property type="evidence" value="ECO:0007669"/>
    <property type="project" value="TreeGrafter"/>
</dbReference>
<keyword evidence="9" id="KW-1185">Reference proteome</keyword>
<dbReference type="PROSITE" id="PS50110">
    <property type="entry name" value="RESPONSE_REGULATORY"/>
    <property type="match status" value="1"/>
</dbReference>
<dbReference type="GO" id="GO:0032993">
    <property type="term" value="C:protein-DNA complex"/>
    <property type="evidence" value="ECO:0007669"/>
    <property type="project" value="TreeGrafter"/>
</dbReference>
<dbReference type="InterPro" id="IPR013971">
    <property type="entry name" value="HalX_domain"/>
</dbReference>
<evidence type="ECO:0000256" key="3">
    <source>
        <dbReference type="ARBA" id="ARBA00023015"/>
    </source>
</evidence>
<protein>
    <submittedName>
        <fullName evidence="8">Response regulator</fullName>
    </submittedName>
</protein>
<dbReference type="GO" id="GO:0000976">
    <property type="term" value="F:transcription cis-regulatory region binding"/>
    <property type="evidence" value="ECO:0007669"/>
    <property type="project" value="TreeGrafter"/>
</dbReference>
<evidence type="ECO:0000256" key="2">
    <source>
        <dbReference type="ARBA" id="ARBA00023012"/>
    </source>
</evidence>
<evidence type="ECO:0000256" key="6">
    <source>
        <dbReference type="PROSITE-ProRule" id="PRU00169"/>
    </source>
</evidence>
<dbReference type="CDD" id="cd17574">
    <property type="entry name" value="REC_OmpR"/>
    <property type="match status" value="1"/>
</dbReference>
<reference evidence="8" key="1">
    <citation type="submission" date="2022-06" db="EMBL/GenBank/DDBJ databases">
        <title>Diverse halophilic archaea isolated from saline environments.</title>
        <authorList>
            <person name="Cui H.-L."/>
        </authorList>
    </citation>
    <scope>NUCLEOTIDE SEQUENCE</scope>
    <source>
        <strain evidence="8">WLHS1</strain>
        <plasmid evidence="8">unnamed2</plasmid>
    </source>
</reference>
<dbReference type="Proteomes" id="UP001056855">
    <property type="component" value="Plasmid unnamed2"/>
</dbReference>
<dbReference type="PANTHER" id="PTHR48111:SF1">
    <property type="entry name" value="TWO-COMPONENT RESPONSE REGULATOR ORR33"/>
    <property type="match status" value="1"/>
</dbReference>
<evidence type="ECO:0000256" key="4">
    <source>
        <dbReference type="ARBA" id="ARBA00023125"/>
    </source>
</evidence>
<name>A0A9E7NF82_9EURY</name>
<dbReference type="SUPFAM" id="SSF52172">
    <property type="entry name" value="CheY-like"/>
    <property type="match status" value="1"/>
</dbReference>
<keyword evidence="8" id="KW-0614">Plasmid</keyword>
<dbReference type="KEGG" id="sawl:NGM29_20115"/>
<dbReference type="GO" id="GO:0000156">
    <property type="term" value="F:phosphorelay response regulator activity"/>
    <property type="evidence" value="ECO:0007669"/>
    <property type="project" value="TreeGrafter"/>
</dbReference>
<dbReference type="InterPro" id="IPR001789">
    <property type="entry name" value="Sig_transdc_resp-reg_receiver"/>
</dbReference>
<dbReference type="PANTHER" id="PTHR48111">
    <property type="entry name" value="REGULATOR OF RPOS"/>
    <property type="match status" value="1"/>
</dbReference>
<dbReference type="InterPro" id="IPR039420">
    <property type="entry name" value="WalR-like"/>
</dbReference>
<dbReference type="Pfam" id="PF08663">
    <property type="entry name" value="HalX"/>
    <property type="match status" value="1"/>
</dbReference>
<feature type="modified residue" description="4-aspartylphosphate" evidence="6">
    <location>
        <position position="55"/>
    </location>
</feature>
<keyword evidence="2" id="KW-0902">Two-component regulatory system</keyword>